<evidence type="ECO:0000256" key="17">
    <source>
        <dbReference type="ARBA" id="ARBA00044903"/>
    </source>
</evidence>
<accession>A0A485KRV4</accession>
<evidence type="ECO:0000256" key="16">
    <source>
        <dbReference type="ARBA" id="ARBA00044900"/>
    </source>
</evidence>
<evidence type="ECO:0000256" key="21">
    <source>
        <dbReference type="ARBA" id="ARBA00044985"/>
    </source>
</evidence>
<evidence type="ECO:0000256" key="25">
    <source>
        <dbReference type="SAM" id="Phobius"/>
    </source>
</evidence>
<dbReference type="GO" id="GO:0005765">
    <property type="term" value="C:lysosomal membrane"/>
    <property type="evidence" value="ECO:0007669"/>
    <property type="project" value="UniProtKB-SubCell"/>
</dbReference>
<feature type="domain" description="Major facilitator superfamily (MFS) profile" evidence="26">
    <location>
        <begin position="13"/>
        <end position="503"/>
    </location>
</feature>
<comment type="catalytic activity">
    <reaction evidence="16">
        <text>L-lysyl-L-lysine(out) = L-lysyl-L-lysine(in)</text>
        <dbReference type="Rhea" id="RHEA:79403"/>
        <dbReference type="ChEBI" id="CHEBI:229956"/>
    </reaction>
</comment>
<evidence type="ECO:0000256" key="9">
    <source>
        <dbReference type="ARBA" id="ARBA00044878"/>
    </source>
</evidence>
<comment type="catalytic activity">
    <reaction evidence="15">
        <text>L-arginyl-L-alpha-amino acid(out) = L-arginyl-L-alpha-amino acid(in)</text>
        <dbReference type="Rhea" id="RHEA:79371"/>
        <dbReference type="ChEBI" id="CHEBI:84315"/>
    </reaction>
</comment>
<evidence type="ECO:0000256" key="22">
    <source>
        <dbReference type="ARBA" id="ARBA00045018"/>
    </source>
</evidence>
<feature type="transmembrane region" description="Helical" evidence="25">
    <location>
        <begin position="84"/>
        <end position="105"/>
    </location>
</feature>
<feature type="transmembrane region" description="Helical" evidence="25">
    <location>
        <begin position="447"/>
        <end position="470"/>
    </location>
</feature>
<evidence type="ECO:0000313" key="28">
    <source>
        <dbReference type="EMBL" id="VFT87672.1"/>
    </source>
</evidence>
<dbReference type="GO" id="GO:0022857">
    <property type="term" value="F:transmembrane transporter activity"/>
    <property type="evidence" value="ECO:0007669"/>
    <property type="project" value="InterPro"/>
</dbReference>
<keyword evidence="7" id="KW-0458">Lysosome</keyword>
<dbReference type="Proteomes" id="UP000332933">
    <property type="component" value="Unassembled WGS sequence"/>
</dbReference>
<evidence type="ECO:0000256" key="7">
    <source>
        <dbReference type="ARBA" id="ARBA00023228"/>
    </source>
</evidence>
<evidence type="ECO:0000313" key="29">
    <source>
        <dbReference type="Proteomes" id="UP000332933"/>
    </source>
</evidence>
<organism evidence="28 29">
    <name type="scientific">Aphanomyces stellatus</name>
    <dbReference type="NCBI Taxonomy" id="120398"/>
    <lineage>
        <taxon>Eukaryota</taxon>
        <taxon>Sar</taxon>
        <taxon>Stramenopiles</taxon>
        <taxon>Oomycota</taxon>
        <taxon>Saprolegniomycetes</taxon>
        <taxon>Saprolegniales</taxon>
        <taxon>Verrucalvaceae</taxon>
        <taxon>Aphanomyces</taxon>
    </lineage>
</organism>
<protein>
    <recommendedName>
        <fullName evidence="21">Lysosomal dipeptide transporter MFSD1</fullName>
    </recommendedName>
    <alternativeName>
        <fullName evidence="22">Major facilitator superfamily domain-containing protein 1</fullName>
    </alternativeName>
</protein>
<comment type="catalytic activity">
    <reaction evidence="9">
        <text>L-histidyl-glycine(out) = L-histidyl-glycine(in)</text>
        <dbReference type="Rhea" id="RHEA:79395"/>
        <dbReference type="ChEBI" id="CHEBI:229957"/>
    </reaction>
</comment>
<evidence type="ECO:0000256" key="13">
    <source>
        <dbReference type="ARBA" id="ARBA00044893"/>
    </source>
</evidence>
<comment type="catalytic activity">
    <reaction evidence="12">
        <text>L-lysyl-L-alpha-amino acid(out) = L-lysyl-L-alpha-amino acid(in)</text>
        <dbReference type="Rhea" id="RHEA:79387"/>
        <dbReference type="ChEBI" id="CHEBI:229965"/>
    </reaction>
</comment>
<comment type="subunit">
    <text evidence="24">Homodimer. Interacts with lysosomal protein GLMP (via lumenal domain); the interaction starts while both proteins are still in the endoplasmic reticulum and is required for stabilization of MFSD1 in lysosomes but has no direct effect on its targeting to lysosomes or transporter activity.</text>
</comment>
<comment type="subcellular location">
    <subcellularLocation>
        <location evidence="1">Lysosome membrane</location>
        <topology evidence="1">Multi-pass membrane protein</topology>
    </subcellularLocation>
</comment>
<evidence type="ECO:0000256" key="15">
    <source>
        <dbReference type="ARBA" id="ARBA00044899"/>
    </source>
</evidence>
<dbReference type="PROSITE" id="PS50850">
    <property type="entry name" value="MFS"/>
    <property type="match status" value="1"/>
</dbReference>
<keyword evidence="29" id="KW-1185">Reference proteome</keyword>
<comment type="catalytic activity">
    <reaction evidence="13">
        <text>L-alpha-aminoacyl-L-lysine(out) = L-alpha-aminoacyl-L-lysine(in)</text>
        <dbReference type="Rhea" id="RHEA:79383"/>
        <dbReference type="ChEBI" id="CHEBI:229966"/>
    </reaction>
</comment>
<evidence type="ECO:0000256" key="19">
    <source>
        <dbReference type="ARBA" id="ARBA00044919"/>
    </source>
</evidence>
<feature type="transmembrane region" description="Helical" evidence="25">
    <location>
        <begin position="476"/>
        <end position="498"/>
    </location>
</feature>
<dbReference type="AlphaFoldDB" id="A0A485KRV4"/>
<feature type="transmembrane region" description="Helical" evidence="25">
    <location>
        <begin position="169"/>
        <end position="197"/>
    </location>
</feature>
<evidence type="ECO:0000256" key="20">
    <source>
        <dbReference type="ARBA" id="ARBA00044924"/>
    </source>
</evidence>
<evidence type="ECO:0000256" key="3">
    <source>
        <dbReference type="ARBA" id="ARBA00022448"/>
    </source>
</evidence>
<dbReference type="InterPro" id="IPR052187">
    <property type="entry name" value="MFSD1"/>
</dbReference>
<dbReference type="InterPro" id="IPR036259">
    <property type="entry name" value="MFS_trans_sf"/>
</dbReference>
<evidence type="ECO:0000256" key="1">
    <source>
        <dbReference type="ARBA" id="ARBA00004155"/>
    </source>
</evidence>
<evidence type="ECO:0000256" key="6">
    <source>
        <dbReference type="ARBA" id="ARBA00023136"/>
    </source>
</evidence>
<feature type="transmembrane region" description="Helical" evidence="25">
    <location>
        <begin position="12"/>
        <end position="31"/>
    </location>
</feature>
<comment type="catalytic activity">
    <reaction evidence="17">
        <text>L-arginyl-glycine(out) = L-arginyl-glycine(in)</text>
        <dbReference type="Rhea" id="RHEA:79391"/>
        <dbReference type="ChEBI" id="CHEBI:229955"/>
    </reaction>
</comment>
<dbReference type="EMBL" id="VJMH01005230">
    <property type="protein sequence ID" value="KAF0698573.1"/>
    <property type="molecule type" value="Genomic_DNA"/>
</dbReference>
<evidence type="ECO:0000256" key="23">
    <source>
        <dbReference type="ARBA" id="ARBA00045709"/>
    </source>
</evidence>
<name>A0A485KRV4_9STRA</name>
<evidence type="ECO:0000313" key="27">
    <source>
        <dbReference type="EMBL" id="KAF0698573.1"/>
    </source>
</evidence>
<reference evidence="27" key="2">
    <citation type="submission" date="2019-06" db="EMBL/GenBank/DDBJ databases">
        <title>Genomics analysis of Aphanomyces spp. identifies a new class of oomycete effector associated with host adaptation.</title>
        <authorList>
            <person name="Gaulin E."/>
        </authorList>
    </citation>
    <scope>NUCLEOTIDE SEQUENCE</scope>
    <source>
        <strain evidence="27">CBS 578.67</strain>
    </source>
</reference>
<feature type="transmembrane region" description="Helical" evidence="25">
    <location>
        <begin position="414"/>
        <end position="435"/>
    </location>
</feature>
<keyword evidence="5 25" id="KW-1133">Transmembrane helix</keyword>
<evidence type="ECO:0000256" key="24">
    <source>
        <dbReference type="ARBA" id="ARBA00046376"/>
    </source>
</evidence>
<keyword evidence="6 25" id="KW-0472">Membrane</keyword>
<evidence type="ECO:0000256" key="8">
    <source>
        <dbReference type="ARBA" id="ARBA00044876"/>
    </source>
</evidence>
<dbReference type="InterPro" id="IPR011701">
    <property type="entry name" value="MFS"/>
</dbReference>
<keyword evidence="4 25" id="KW-0812">Transmembrane</keyword>
<dbReference type="EMBL" id="CAADRA010005251">
    <property type="protein sequence ID" value="VFT87672.1"/>
    <property type="molecule type" value="Genomic_DNA"/>
</dbReference>
<feature type="transmembrane region" description="Helical" evidence="25">
    <location>
        <begin position="52"/>
        <end position="72"/>
    </location>
</feature>
<dbReference type="Gene3D" id="1.20.1250.20">
    <property type="entry name" value="MFS general substrate transporter like domains"/>
    <property type="match status" value="2"/>
</dbReference>
<evidence type="ECO:0000256" key="4">
    <source>
        <dbReference type="ARBA" id="ARBA00022692"/>
    </source>
</evidence>
<comment type="catalytic activity">
    <reaction evidence="14">
        <text>L-aspartyl-L-lysine(out) = L-aspartyl-L-lysine(in)</text>
        <dbReference type="Rhea" id="RHEA:79411"/>
        <dbReference type="ChEBI" id="CHEBI:229953"/>
    </reaction>
</comment>
<feature type="transmembrane region" description="Helical" evidence="25">
    <location>
        <begin position="218"/>
        <end position="241"/>
    </location>
</feature>
<comment type="catalytic activity">
    <reaction evidence="8">
        <text>L-lysyl-L-alanine(out) = L-lysyl-L-alanine(in)</text>
        <dbReference type="Rhea" id="RHEA:79399"/>
        <dbReference type="ChEBI" id="CHEBI:229954"/>
    </reaction>
</comment>
<evidence type="ECO:0000259" key="26">
    <source>
        <dbReference type="PROSITE" id="PS50850"/>
    </source>
</evidence>
<comment type="catalytic activity">
    <reaction evidence="20">
        <text>L-lysyl-glycine(out) = L-lysyl-glycine(in)</text>
        <dbReference type="Rhea" id="RHEA:79407"/>
        <dbReference type="ChEBI" id="CHEBI:191202"/>
    </reaction>
</comment>
<reference evidence="28 29" key="1">
    <citation type="submission" date="2019-03" db="EMBL/GenBank/DDBJ databases">
        <authorList>
            <person name="Gaulin E."/>
            <person name="Dumas B."/>
        </authorList>
    </citation>
    <scope>NUCLEOTIDE SEQUENCE [LARGE SCALE GENOMIC DNA]</scope>
    <source>
        <strain evidence="28">CBS 568.67</strain>
    </source>
</reference>
<comment type="catalytic activity">
    <reaction evidence="18">
        <text>L-histidyl-L-alpha-amino acid(out) = L-histidyl-L-alpha-amino acid(in)</text>
        <dbReference type="Rhea" id="RHEA:79379"/>
        <dbReference type="ChEBI" id="CHEBI:229964"/>
    </reaction>
</comment>
<gene>
    <name evidence="28" type="primary">Aste57867_10803</name>
    <name evidence="27" type="ORF">As57867_010763</name>
    <name evidence="28" type="ORF">ASTE57867_10803</name>
</gene>
<evidence type="ECO:0000256" key="12">
    <source>
        <dbReference type="ARBA" id="ARBA00044891"/>
    </source>
</evidence>
<comment type="catalytic activity">
    <reaction evidence="19">
        <text>L-alanyl-L-lysine(out) = L-alanyl-L-lysine(in)</text>
        <dbReference type="Rhea" id="RHEA:79415"/>
        <dbReference type="ChEBI" id="CHEBI:192470"/>
    </reaction>
</comment>
<comment type="catalytic activity">
    <reaction evidence="10">
        <text>L-alpha-aminoacyl-L-arginine(out) = L-alpha-aminoacyl-L-arginine(in)</text>
        <dbReference type="Rhea" id="RHEA:79367"/>
        <dbReference type="ChEBI" id="CHEBI:229968"/>
    </reaction>
</comment>
<comment type="catalytic activity">
    <reaction evidence="11">
        <text>L-alpha-aminoacyl-L-histidine(out) = L-alpha-aminoacyl-L-histidine(in)</text>
        <dbReference type="Rhea" id="RHEA:79375"/>
        <dbReference type="ChEBI" id="CHEBI:229967"/>
    </reaction>
</comment>
<comment type="function">
    <text evidence="23">Lysosomal dipeptide uniporter that selectively exports lysine, arginine or histidine-containing dipeptides with a net positive charge from the lysosome lumen into the cytosol. Could play a role in a specific type of protein O-glycosylation indirectly regulating macrophages migration and tissue invasion. Also essential for liver homeostasis.</text>
</comment>
<evidence type="ECO:0000256" key="14">
    <source>
        <dbReference type="ARBA" id="ARBA00044898"/>
    </source>
</evidence>
<comment type="similarity">
    <text evidence="2">Belongs to the major facilitator superfamily.</text>
</comment>
<evidence type="ECO:0000256" key="10">
    <source>
        <dbReference type="ARBA" id="ARBA00044881"/>
    </source>
</evidence>
<dbReference type="SUPFAM" id="SSF103473">
    <property type="entry name" value="MFS general substrate transporter"/>
    <property type="match status" value="2"/>
</dbReference>
<proteinExistence type="inferred from homology"/>
<dbReference type="OrthoDB" id="424834at2759"/>
<dbReference type="PANTHER" id="PTHR23512">
    <property type="entry name" value="MAJOR FACILITATOR SUPERFAMILY DOMAIN-CONTAINING PROTEIN 1"/>
    <property type="match status" value="1"/>
</dbReference>
<dbReference type="InterPro" id="IPR020846">
    <property type="entry name" value="MFS_dom"/>
</dbReference>
<evidence type="ECO:0000256" key="5">
    <source>
        <dbReference type="ARBA" id="ARBA00022989"/>
    </source>
</evidence>
<evidence type="ECO:0000256" key="2">
    <source>
        <dbReference type="ARBA" id="ARBA00008335"/>
    </source>
</evidence>
<dbReference type="PANTHER" id="PTHR23512:SF3">
    <property type="entry name" value="MAJOR FACILITATOR SUPERFAMILY DOMAIN-CONTAINING PROTEIN 1"/>
    <property type="match status" value="1"/>
</dbReference>
<dbReference type="Pfam" id="PF07690">
    <property type="entry name" value="MFS_1"/>
    <property type="match status" value="2"/>
</dbReference>
<evidence type="ECO:0000256" key="18">
    <source>
        <dbReference type="ARBA" id="ARBA00044912"/>
    </source>
</evidence>
<evidence type="ECO:0000256" key="11">
    <source>
        <dbReference type="ARBA" id="ARBA00044884"/>
    </source>
</evidence>
<sequence length="541" mass="59137">MAIARENDAERVMLFLVGLLGMGAAYCYDSPSALKSQLQHHFLSIPPAEFEVYFNLFYTVYSIPNVLLPFIGGILCDRWGSRSMLFVLTSVVLVGQTVFAFGCSVESMALMLMGRMTFGLAGETIAVAQCSLVATWFPSHHLALVMGLIQTASKLGTALNDELSPLFAYWFHVSIALWIGAFFASISVAVAVLATKLDERHLSRATSINVSTSMKKPFCLLLCSRSFWLVALAFVALMSVLGPFTNVASSVLLERDFFKPHPNAACRRCGVGAYANDPSCLNVPAAPCPPSPPFAYPLPYLPATCTHPNASTCTPSSTTSVAVSPPFLGDFIIDCDDDDWRYNPATINYCLAKHRALQAAATPMSLPSLTVALTAPCFGYVVDSVGQRPLLAAGAHLLLLFEHLLLSWTTVVVAIPMVLQGLATSLFVSVMWSAIPYCVEDHHVGTAYGLVTSLWNVGLAIVPVAVAYIVNYTHMYLPSVDNICCLFSCLGLVTCLYLSHFDRRYCRHSLSRPQMPKFVEESPLIDRARFHRLSHYGSNFY</sequence>
<keyword evidence="3" id="KW-0813">Transport</keyword>